<reference evidence="6 7" key="1">
    <citation type="submission" date="2017-05" db="EMBL/GenBank/DDBJ databases">
        <title>Complete and WGS of Bordetella genogroups.</title>
        <authorList>
            <person name="Spilker T."/>
            <person name="LiPuma J."/>
        </authorList>
    </citation>
    <scope>NUCLEOTIDE SEQUENCE [LARGE SCALE GENOMIC DNA]</scope>
    <source>
        <strain evidence="6 7">AU9919</strain>
    </source>
</reference>
<dbReference type="GO" id="GO:0003677">
    <property type="term" value="F:DNA binding"/>
    <property type="evidence" value="ECO:0007669"/>
    <property type="project" value="UniProtKB-KW"/>
</dbReference>
<organism evidence="6 7">
    <name type="scientific">Bordetella genomosp. 4</name>
    <dbReference type="NCBI Taxonomy" id="463044"/>
    <lineage>
        <taxon>Bacteria</taxon>
        <taxon>Pseudomonadati</taxon>
        <taxon>Pseudomonadota</taxon>
        <taxon>Betaproteobacteria</taxon>
        <taxon>Burkholderiales</taxon>
        <taxon>Alcaligenaceae</taxon>
        <taxon>Bordetella</taxon>
    </lineage>
</organism>
<dbReference type="PRINTS" id="PR00039">
    <property type="entry name" value="HTHLYSR"/>
</dbReference>
<keyword evidence="4" id="KW-0804">Transcription</keyword>
<keyword evidence="7" id="KW-1185">Reference proteome</keyword>
<evidence type="ECO:0000256" key="1">
    <source>
        <dbReference type="ARBA" id="ARBA00009437"/>
    </source>
</evidence>
<dbReference type="InterPro" id="IPR037410">
    <property type="entry name" value="BudR_PBP2"/>
</dbReference>
<dbReference type="OrthoDB" id="9157176at2"/>
<evidence type="ECO:0000313" key="6">
    <source>
        <dbReference type="EMBL" id="OZI56436.1"/>
    </source>
</evidence>
<dbReference type="SUPFAM" id="SSF46785">
    <property type="entry name" value="Winged helix' DNA-binding domain"/>
    <property type="match status" value="1"/>
</dbReference>
<dbReference type="InterPro" id="IPR005119">
    <property type="entry name" value="LysR_subst-bd"/>
</dbReference>
<proteinExistence type="inferred from homology"/>
<dbReference type="InterPro" id="IPR036388">
    <property type="entry name" value="WH-like_DNA-bd_sf"/>
</dbReference>
<dbReference type="RefSeq" id="WP_094821649.1">
    <property type="nucleotide sequence ID" value="NZ_NEVO01000008.1"/>
</dbReference>
<protein>
    <submittedName>
        <fullName evidence="6">LysR family transcriptional regulator</fullName>
    </submittedName>
</protein>
<dbReference type="InterPro" id="IPR000847">
    <property type="entry name" value="LysR_HTH_N"/>
</dbReference>
<dbReference type="GO" id="GO:0032993">
    <property type="term" value="C:protein-DNA complex"/>
    <property type="evidence" value="ECO:0007669"/>
    <property type="project" value="TreeGrafter"/>
</dbReference>
<dbReference type="EMBL" id="NEVQ01000013">
    <property type="protein sequence ID" value="OZI56436.1"/>
    <property type="molecule type" value="Genomic_DNA"/>
</dbReference>
<evidence type="ECO:0000259" key="5">
    <source>
        <dbReference type="PROSITE" id="PS50931"/>
    </source>
</evidence>
<evidence type="ECO:0000313" key="7">
    <source>
        <dbReference type="Proteomes" id="UP000216885"/>
    </source>
</evidence>
<dbReference type="AlphaFoldDB" id="A0A261U3A1"/>
<dbReference type="CDD" id="cd08451">
    <property type="entry name" value="PBP2_BudR"/>
    <property type="match status" value="1"/>
</dbReference>
<feature type="domain" description="HTH lysR-type" evidence="5">
    <location>
        <begin position="1"/>
        <end position="58"/>
    </location>
</feature>
<sequence>MELRHLRYFVATAQAEHFTRAAQQLGIAQPPLSQQIRELEKEIGTPLFDRVGRGVVLNSVGKVFLERALDILSRVDDALHTAQRAARGEAGVLRIGFTESASFNDLVTHTISLYQHRHPEVEVSLEESDSESLIASLGDKTIDAVFVRPPFSVASGIHFVKLAEESLVVVLPNNHPLAAQTRLQLRDLHAERFIIYARKSGYGLSADIISACRQNGFNPDIGQRAPQLSSAVNLVAAGMGIAVIPASMRCMQPAGVTFRPLDSSWPKAVLGLATRRDETSSVVSNLLQLVSEAGDGRTGALDSPTH</sequence>
<dbReference type="PANTHER" id="PTHR30346">
    <property type="entry name" value="TRANSCRIPTIONAL DUAL REGULATOR HCAR-RELATED"/>
    <property type="match status" value="1"/>
</dbReference>
<name>A0A261U3A1_9BORD</name>
<dbReference type="PROSITE" id="PS50931">
    <property type="entry name" value="HTH_LYSR"/>
    <property type="match status" value="1"/>
</dbReference>
<dbReference type="GO" id="GO:0003700">
    <property type="term" value="F:DNA-binding transcription factor activity"/>
    <property type="evidence" value="ECO:0007669"/>
    <property type="project" value="InterPro"/>
</dbReference>
<comment type="caution">
    <text evidence="6">The sequence shown here is derived from an EMBL/GenBank/DDBJ whole genome shotgun (WGS) entry which is preliminary data.</text>
</comment>
<dbReference type="Pfam" id="PF03466">
    <property type="entry name" value="LysR_substrate"/>
    <property type="match status" value="1"/>
</dbReference>
<keyword evidence="3" id="KW-0238">DNA-binding</keyword>
<evidence type="ECO:0000256" key="3">
    <source>
        <dbReference type="ARBA" id="ARBA00023125"/>
    </source>
</evidence>
<dbReference type="Gene3D" id="1.10.10.10">
    <property type="entry name" value="Winged helix-like DNA-binding domain superfamily/Winged helix DNA-binding domain"/>
    <property type="match status" value="1"/>
</dbReference>
<accession>A0A261U3A1</accession>
<gene>
    <name evidence="6" type="ORF">CAL20_13470</name>
</gene>
<comment type="similarity">
    <text evidence="1">Belongs to the LysR transcriptional regulatory family.</text>
</comment>
<evidence type="ECO:0000256" key="4">
    <source>
        <dbReference type="ARBA" id="ARBA00023163"/>
    </source>
</evidence>
<dbReference type="Gene3D" id="3.40.190.10">
    <property type="entry name" value="Periplasmic binding protein-like II"/>
    <property type="match status" value="2"/>
</dbReference>
<dbReference type="Proteomes" id="UP000216885">
    <property type="component" value="Unassembled WGS sequence"/>
</dbReference>
<dbReference type="SUPFAM" id="SSF53850">
    <property type="entry name" value="Periplasmic binding protein-like II"/>
    <property type="match status" value="1"/>
</dbReference>
<evidence type="ECO:0000256" key="2">
    <source>
        <dbReference type="ARBA" id="ARBA00023015"/>
    </source>
</evidence>
<dbReference type="Pfam" id="PF00126">
    <property type="entry name" value="HTH_1"/>
    <property type="match status" value="1"/>
</dbReference>
<dbReference type="PANTHER" id="PTHR30346:SF30">
    <property type="entry name" value="SMALL NEUTRAL PROTEASE REGULATORY PROTEIN"/>
    <property type="match status" value="1"/>
</dbReference>
<dbReference type="InterPro" id="IPR036390">
    <property type="entry name" value="WH_DNA-bd_sf"/>
</dbReference>
<dbReference type="FunFam" id="1.10.10.10:FF:000001">
    <property type="entry name" value="LysR family transcriptional regulator"/>
    <property type="match status" value="1"/>
</dbReference>
<keyword evidence="2" id="KW-0805">Transcription regulation</keyword>